<dbReference type="InterPro" id="IPR001119">
    <property type="entry name" value="SLH_dom"/>
</dbReference>
<evidence type="ECO:0000313" key="4">
    <source>
        <dbReference type="Proteomes" id="UP000256977"/>
    </source>
</evidence>
<accession>A0A3D9JQ30</accession>
<gene>
    <name evidence="3" type="ORF">DFP98_113193</name>
</gene>
<dbReference type="AlphaFoldDB" id="A0A3D9JQ30"/>
<evidence type="ECO:0000259" key="2">
    <source>
        <dbReference type="PROSITE" id="PS51272"/>
    </source>
</evidence>
<evidence type="ECO:0000256" key="1">
    <source>
        <dbReference type="SAM" id="SignalP"/>
    </source>
</evidence>
<dbReference type="PANTHER" id="PTHR43308">
    <property type="entry name" value="OUTER MEMBRANE PROTEIN ALPHA-RELATED"/>
    <property type="match status" value="1"/>
</dbReference>
<feature type="chain" id="PRO_5017625295" evidence="1">
    <location>
        <begin position="24"/>
        <end position="392"/>
    </location>
</feature>
<proteinExistence type="predicted"/>
<feature type="domain" description="SLH" evidence="2">
    <location>
        <begin position="158"/>
        <end position="221"/>
    </location>
</feature>
<keyword evidence="4" id="KW-1185">Reference proteome</keyword>
<dbReference type="InterPro" id="IPR051465">
    <property type="entry name" value="Cell_Envelope_Struct_Comp"/>
</dbReference>
<name>A0A3D9JQ30_9BACL</name>
<dbReference type="PANTHER" id="PTHR43308:SF5">
    <property type="entry name" value="S-LAYER PROTEIN _ PEPTIDOGLYCAN ENDO-BETA-N-ACETYLGLUCOSAMINIDASE"/>
    <property type="match status" value="1"/>
</dbReference>
<dbReference type="Proteomes" id="UP000256977">
    <property type="component" value="Unassembled WGS sequence"/>
</dbReference>
<keyword evidence="1" id="KW-0732">Signal</keyword>
<comment type="caution">
    <text evidence="3">The sequence shown here is derived from an EMBL/GenBank/DDBJ whole genome shotgun (WGS) entry which is preliminary data.</text>
</comment>
<protein>
    <submittedName>
        <fullName evidence="3">S-layer family protein</fullName>
    </submittedName>
</protein>
<dbReference type="RefSeq" id="WP_116061934.1">
    <property type="nucleotide sequence ID" value="NZ_QRDZ01000013.1"/>
</dbReference>
<sequence length="392" mass="43621">MKKLLMLIISISLVLTAASSVSAATSKFKDVKANHWASNAINEAAQKGFIKGYPDGTFKPSNNITRAEFASLLAKISGLVGEPHQSKEVFSNVPSWAKEAVDNLVEAGYIDQNDYKKKPKATEAISRYEMVKWMVTGLTIAEPTYKQALDETKGTLVPFTEYYKSGIPADRIPYVAVARGTQLTVGLPDGSFGFDKPTTRAEVAVILKRYLGLLGNKADDFKELSELREVGRTGTNIMTHGAKVGLSQNDKPLFFEDIVGKEIKTKTGGTVTVHRYVVVDASSKEIVGVYANMFVDNSINRIPDSVLAFIEITYKPASEKMNELLFLSEVTSVTAQRLQNYNLIGKYGYRSYYFDFIKGKQERFWVVDLVERNYRWIDIKAIDGSAASFKFE</sequence>
<reference evidence="3 4" key="1">
    <citation type="submission" date="2018-07" db="EMBL/GenBank/DDBJ databases">
        <title>Genomic Encyclopedia of Type Strains, Phase III (KMG-III): the genomes of soil and plant-associated and newly described type strains.</title>
        <authorList>
            <person name="Whitman W."/>
        </authorList>
    </citation>
    <scope>NUCLEOTIDE SEQUENCE [LARGE SCALE GENOMIC DNA]</scope>
    <source>
        <strain evidence="3 4">CECT 7287</strain>
    </source>
</reference>
<evidence type="ECO:0000313" key="3">
    <source>
        <dbReference type="EMBL" id="RED76132.1"/>
    </source>
</evidence>
<dbReference type="Pfam" id="PF00395">
    <property type="entry name" value="SLH"/>
    <property type="match status" value="1"/>
</dbReference>
<feature type="domain" description="SLH" evidence="2">
    <location>
        <begin position="24"/>
        <end position="87"/>
    </location>
</feature>
<dbReference type="PROSITE" id="PS51272">
    <property type="entry name" value="SLH"/>
    <property type="match status" value="2"/>
</dbReference>
<dbReference type="OrthoDB" id="5845122at2"/>
<dbReference type="EMBL" id="QRDZ01000013">
    <property type="protein sequence ID" value="RED76132.1"/>
    <property type="molecule type" value="Genomic_DNA"/>
</dbReference>
<organism evidence="3 4">
    <name type="scientific">Cohnella phaseoli</name>
    <dbReference type="NCBI Taxonomy" id="456490"/>
    <lineage>
        <taxon>Bacteria</taxon>
        <taxon>Bacillati</taxon>
        <taxon>Bacillota</taxon>
        <taxon>Bacilli</taxon>
        <taxon>Bacillales</taxon>
        <taxon>Paenibacillaceae</taxon>
        <taxon>Cohnella</taxon>
    </lineage>
</organism>
<feature type="signal peptide" evidence="1">
    <location>
        <begin position="1"/>
        <end position="23"/>
    </location>
</feature>